<dbReference type="RefSeq" id="WP_274150686.1">
    <property type="nucleotide sequence ID" value="NZ_CP117811.1"/>
</dbReference>
<name>A0ABY7VR00_9BACT</name>
<protein>
    <submittedName>
        <fullName evidence="1">Uncharacterized protein</fullName>
    </submittedName>
</protein>
<proteinExistence type="predicted"/>
<gene>
    <name evidence="1" type="ORF">PQO03_01390</name>
</gene>
<reference evidence="1 2" key="1">
    <citation type="submission" date="2023-02" db="EMBL/GenBank/DDBJ databases">
        <title>Genome sequence of Lentisphaera profundi SAORIC-696.</title>
        <authorList>
            <person name="Kim e."/>
            <person name="Cho J.-C."/>
            <person name="Choi A."/>
            <person name="Kang I."/>
        </authorList>
    </citation>
    <scope>NUCLEOTIDE SEQUENCE [LARGE SCALE GENOMIC DNA]</scope>
    <source>
        <strain evidence="1 2">SAORIC-696</strain>
    </source>
</reference>
<dbReference type="EMBL" id="CP117811">
    <property type="protein sequence ID" value="WDE96621.1"/>
    <property type="molecule type" value="Genomic_DNA"/>
</dbReference>
<evidence type="ECO:0000313" key="2">
    <source>
        <dbReference type="Proteomes" id="UP001214250"/>
    </source>
</evidence>
<keyword evidence="2" id="KW-1185">Reference proteome</keyword>
<organism evidence="1 2">
    <name type="scientific">Lentisphaera profundi</name>
    <dbReference type="NCBI Taxonomy" id="1658616"/>
    <lineage>
        <taxon>Bacteria</taxon>
        <taxon>Pseudomonadati</taxon>
        <taxon>Lentisphaerota</taxon>
        <taxon>Lentisphaeria</taxon>
        <taxon>Lentisphaerales</taxon>
        <taxon>Lentisphaeraceae</taxon>
        <taxon>Lentisphaera</taxon>
    </lineage>
</organism>
<sequence length="69" mass="8049">MEAYDKINHQKTLFLFNLSNFYVEGKAEDNELVKHDKSKDKRNQNALINLALIVDEHAQPIKSEVFECI</sequence>
<accession>A0ABY7VR00</accession>
<evidence type="ECO:0000313" key="1">
    <source>
        <dbReference type="EMBL" id="WDE96621.1"/>
    </source>
</evidence>
<dbReference type="Proteomes" id="UP001214250">
    <property type="component" value="Chromosome 1"/>
</dbReference>